<organism evidence="1 2">
    <name type="scientific">Winogradskya humida</name>
    <dbReference type="NCBI Taxonomy" id="113566"/>
    <lineage>
        <taxon>Bacteria</taxon>
        <taxon>Bacillati</taxon>
        <taxon>Actinomycetota</taxon>
        <taxon>Actinomycetes</taxon>
        <taxon>Micromonosporales</taxon>
        <taxon>Micromonosporaceae</taxon>
        <taxon>Winogradskya</taxon>
    </lineage>
</organism>
<evidence type="ECO:0000313" key="2">
    <source>
        <dbReference type="Proteomes" id="UP000603200"/>
    </source>
</evidence>
<evidence type="ECO:0000313" key="1">
    <source>
        <dbReference type="EMBL" id="GIE24459.1"/>
    </source>
</evidence>
<reference evidence="1 2" key="1">
    <citation type="submission" date="2021-01" db="EMBL/GenBank/DDBJ databases">
        <title>Whole genome shotgun sequence of Actinoplanes humidus NBRC 14915.</title>
        <authorList>
            <person name="Komaki H."/>
            <person name="Tamura T."/>
        </authorList>
    </citation>
    <scope>NUCLEOTIDE SEQUENCE [LARGE SCALE GENOMIC DNA]</scope>
    <source>
        <strain evidence="1 2">NBRC 14915</strain>
    </source>
</reference>
<name>A0ABQ4A181_9ACTN</name>
<dbReference type="EMBL" id="BOMN01000110">
    <property type="protein sequence ID" value="GIE24459.1"/>
    <property type="molecule type" value="Genomic_DNA"/>
</dbReference>
<evidence type="ECO:0008006" key="3">
    <source>
        <dbReference type="Google" id="ProtNLM"/>
    </source>
</evidence>
<dbReference type="Proteomes" id="UP000603200">
    <property type="component" value="Unassembled WGS sequence"/>
</dbReference>
<protein>
    <recommendedName>
        <fullName evidence="3">Cytochrome c domain-containing protein</fullName>
    </recommendedName>
</protein>
<keyword evidence="2" id="KW-1185">Reference proteome</keyword>
<dbReference type="RefSeq" id="WP_203841474.1">
    <property type="nucleotide sequence ID" value="NZ_BAAATV010000019.1"/>
</dbReference>
<gene>
    <name evidence="1" type="ORF">Ahu01nite_075610</name>
</gene>
<comment type="caution">
    <text evidence="1">The sequence shown here is derived from an EMBL/GenBank/DDBJ whole genome shotgun (WGS) entry which is preliminary data.</text>
</comment>
<sequence length="200" mass="21989">MKLPVARTFMEMNLYQDLNPCECGSARFKSDSATLGSWSDGSLVRTRIGKCLDCHRERRFVYGLPDRPPASGGTSWDGFFGGPEPSELLDAGEWLWVAHAMAKSGRSPVPGAPPDRNNQQTLTICLAALDEVLKFIPGPGQRDEPPSDAFWTRRGLAKRDELPGQFQRGRLGAYRSVIVRLVQESGGGWSDGRPVTGQVR</sequence>
<accession>A0ABQ4A181</accession>
<proteinExistence type="predicted"/>